<evidence type="ECO:0000259" key="4">
    <source>
        <dbReference type="Pfam" id="PF20434"/>
    </source>
</evidence>
<proteinExistence type="predicted"/>
<feature type="region of interest" description="Disordered" evidence="2">
    <location>
        <begin position="214"/>
        <end position="233"/>
    </location>
</feature>
<evidence type="ECO:0000256" key="1">
    <source>
        <dbReference type="ARBA" id="ARBA00022801"/>
    </source>
</evidence>
<organism evidence="5 6">
    <name type="scientific">Alienimonas californiensis</name>
    <dbReference type="NCBI Taxonomy" id="2527989"/>
    <lineage>
        <taxon>Bacteria</taxon>
        <taxon>Pseudomonadati</taxon>
        <taxon>Planctomycetota</taxon>
        <taxon>Planctomycetia</taxon>
        <taxon>Planctomycetales</taxon>
        <taxon>Planctomycetaceae</taxon>
        <taxon>Alienimonas</taxon>
    </lineage>
</organism>
<dbReference type="SUPFAM" id="SSF53474">
    <property type="entry name" value="alpha/beta-Hydrolases"/>
    <property type="match status" value="1"/>
</dbReference>
<dbReference type="GO" id="GO:0004806">
    <property type="term" value="F:triacylglycerol lipase activity"/>
    <property type="evidence" value="ECO:0007669"/>
    <property type="project" value="UniProtKB-EC"/>
</dbReference>
<protein>
    <submittedName>
        <fullName evidence="5">Lipase 2</fullName>
        <ecNumber evidence="5">3.1.1.3</ecNumber>
    </submittedName>
</protein>
<evidence type="ECO:0000256" key="3">
    <source>
        <dbReference type="SAM" id="SignalP"/>
    </source>
</evidence>
<gene>
    <name evidence="5" type="primary">lip2</name>
    <name evidence="5" type="ORF">CA12_03620</name>
</gene>
<dbReference type="Gene3D" id="3.40.50.1820">
    <property type="entry name" value="alpha/beta hydrolase"/>
    <property type="match status" value="1"/>
</dbReference>
<dbReference type="EMBL" id="CP036265">
    <property type="protein sequence ID" value="QDT14290.1"/>
    <property type="molecule type" value="Genomic_DNA"/>
</dbReference>
<keyword evidence="3" id="KW-0732">Signal</keyword>
<accession>A0A517P4J6</accession>
<dbReference type="InterPro" id="IPR049492">
    <property type="entry name" value="BD-FAE-like_dom"/>
</dbReference>
<feature type="chain" id="PRO_5021895903" evidence="3">
    <location>
        <begin position="21"/>
        <end position="371"/>
    </location>
</feature>
<dbReference type="KEGG" id="acaf:CA12_03620"/>
<evidence type="ECO:0000313" key="5">
    <source>
        <dbReference type="EMBL" id="QDT14290.1"/>
    </source>
</evidence>
<feature type="domain" description="BD-FAE-like" evidence="4">
    <location>
        <begin position="104"/>
        <end position="318"/>
    </location>
</feature>
<sequence length="371" mass="38057" precursor="true">MPVALLSLVSLALLAPPADPATGPAVVAPAPPVPVVAEPIVVGPVLVEPAPVEPIAVDPATAPLPAPKVLADGVRIWSNLPYRTAEGQTLHLDLALPPAAVGEDGAAPVPLLVFVHGGGWVAGTKVRYQQEILARAREGSAAATVEYRLSRVGPGGVFVAPFPAALEDVRAALAFLVDRADRLNADPARIALIGDSAGGHLVLLAGLSANGDAQGQAVAENGDEPAESNPDAPPRIPVAAVVNLFGVTDMPAYYTGSRHARTVLSLFLAGHLAVRRAAYDAASPVQYVDPDDPPVLTLHGTADPIVPFDQAERLHAALKTAGVANELIPVQDGTHGLFGHRDAMRTAVGRFLAERLQPAPASPDGAGPADR</sequence>
<evidence type="ECO:0000313" key="6">
    <source>
        <dbReference type="Proteomes" id="UP000318741"/>
    </source>
</evidence>
<keyword evidence="6" id="KW-1185">Reference proteome</keyword>
<dbReference type="AlphaFoldDB" id="A0A517P4J6"/>
<dbReference type="PANTHER" id="PTHR48081">
    <property type="entry name" value="AB HYDROLASE SUPERFAMILY PROTEIN C4A8.06C"/>
    <property type="match status" value="1"/>
</dbReference>
<name>A0A517P4J6_9PLAN</name>
<dbReference type="InterPro" id="IPR029058">
    <property type="entry name" value="AB_hydrolase_fold"/>
</dbReference>
<dbReference type="Pfam" id="PF20434">
    <property type="entry name" value="BD-FAE"/>
    <property type="match status" value="1"/>
</dbReference>
<feature type="signal peptide" evidence="3">
    <location>
        <begin position="1"/>
        <end position="20"/>
    </location>
</feature>
<dbReference type="RefSeq" id="WP_165700499.1">
    <property type="nucleotide sequence ID" value="NZ_CP036265.1"/>
</dbReference>
<dbReference type="PANTHER" id="PTHR48081:SF13">
    <property type="entry name" value="ALPHA_BETA HYDROLASE"/>
    <property type="match status" value="1"/>
</dbReference>
<dbReference type="Proteomes" id="UP000318741">
    <property type="component" value="Chromosome"/>
</dbReference>
<keyword evidence="1 5" id="KW-0378">Hydrolase</keyword>
<dbReference type="InterPro" id="IPR050300">
    <property type="entry name" value="GDXG_lipolytic_enzyme"/>
</dbReference>
<evidence type="ECO:0000256" key="2">
    <source>
        <dbReference type="SAM" id="MobiDB-lite"/>
    </source>
</evidence>
<reference evidence="5 6" key="1">
    <citation type="submission" date="2019-02" db="EMBL/GenBank/DDBJ databases">
        <title>Deep-cultivation of Planctomycetes and their phenomic and genomic characterization uncovers novel biology.</title>
        <authorList>
            <person name="Wiegand S."/>
            <person name="Jogler M."/>
            <person name="Boedeker C."/>
            <person name="Pinto D."/>
            <person name="Vollmers J."/>
            <person name="Rivas-Marin E."/>
            <person name="Kohn T."/>
            <person name="Peeters S.H."/>
            <person name="Heuer A."/>
            <person name="Rast P."/>
            <person name="Oberbeckmann S."/>
            <person name="Bunk B."/>
            <person name="Jeske O."/>
            <person name="Meyerdierks A."/>
            <person name="Storesund J.E."/>
            <person name="Kallscheuer N."/>
            <person name="Luecker S."/>
            <person name="Lage O.M."/>
            <person name="Pohl T."/>
            <person name="Merkel B.J."/>
            <person name="Hornburger P."/>
            <person name="Mueller R.-W."/>
            <person name="Bruemmer F."/>
            <person name="Labrenz M."/>
            <person name="Spormann A.M."/>
            <person name="Op den Camp H."/>
            <person name="Overmann J."/>
            <person name="Amann R."/>
            <person name="Jetten M.S.M."/>
            <person name="Mascher T."/>
            <person name="Medema M.H."/>
            <person name="Devos D.P."/>
            <person name="Kaster A.-K."/>
            <person name="Ovreas L."/>
            <person name="Rohde M."/>
            <person name="Galperin M.Y."/>
            <person name="Jogler C."/>
        </authorList>
    </citation>
    <scope>NUCLEOTIDE SEQUENCE [LARGE SCALE GENOMIC DNA]</scope>
    <source>
        <strain evidence="5 6">CA12</strain>
    </source>
</reference>
<dbReference type="EC" id="3.1.1.3" evidence="5"/>